<reference evidence="1 2" key="1">
    <citation type="submission" date="2018-03" db="EMBL/GenBank/DDBJ databases">
        <authorList>
            <person name="Keele B.F."/>
        </authorList>
    </citation>
    <scope>NUCLEOTIDE SEQUENCE [LARGE SCALE GENOMIC DNA]</scope>
    <source>
        <strain evidence="1 2">CeCT 8812</strain>
    </source>
</reference>
<name>A0A2R8AFV4_9RHOB</name>
<gene>
    <name evidence="1" type="ORF">POI8812_03325</name>
</gene>
<sequence>MIRHRFSITRFIELFLSSKCSERTGFDRMACLSHHCHCS</sequence>
<organism evidence="1 2">
    <name type="scientific">Pontivivens insulae</name>
    <dbReference type="NCBI Taxonomy" id="1639689"/>
    <lineage>
        <taxon>Bacteria</taxon>
        <taxon>Pseudomonadati</taxon>
        <taxon>Pseudomonadota</taxon>
        <taxon>Alphaproteobacteria</taxon>
        <taxon>Rhodobacterales</taxon>
        <taxon>Paracoccaceae</taxon>
        <taxon>Pontivivens</taxon>
    </lineage>
</organism>
<evidence type="ECO:0000313" key="2">
    <source>
        <dbReference type="Proteomes" id="UP000244932"/>
    </source>
</evidence>
<evidence type="ECO:0000313" key="1">
    <source>
        <dbReference type="EMBL" id="SPF30978.1"/>
    </source>
</evidence>
<protein>
    <submittedName>
        <fullName evidence="1">Uncharacterized protein</fullName>
    </submittedName>
</protein>
<dbReference type="Proteomes" id="UP000244932">
    <property type="component" value="Unassembled WGS sequence"/>
</dbReference>
<keyword evidence="2" id="KW-1185">Reference proteome</keyword>
<dbReference type="EMBL" id="OMKW01000004">
    <property type="protein sequence ID" value="SPF30978.1"/>
    <property type="molecule type" value="Genomic_DNA"/>
</dbReference>
<dbReference type="AlphaFoldDB" id="A0A2R8AFV4"/>
<accession>A0A2R8AFV4</accession>
<proteinExistence type="predicted"/>